<keyword evidence="3" id="KW-0411">Iron-sulfur</keyword>
<reference evidence="4" key="1">
    <citation type="submission" date="2016-09" db="EMBL/GenBank/DDBJ databases">
        <title>Draft genome of thermotolerant cyanobacterium Desertifilum sp. strain IPPAS B-1220.</title>
        <authorList>
            <person name="Sinetova M.A."/>
            <person name="Bolakhan K."/>
            <person name="Zayadan B.K."/>
            <person name="Mironov K.S."/>
            <person name="Ustinova V."/>
            <person name="Kupriyanova E.V."/>
            <person name="Sidorov R.A."/>
            <person name="Skrypnik A.N."/>
            <person name="Gogoleva N.E."/>
            <person name="Gogolev Y.V."/>
            <person name="Los D.A."/>
        </authorList>
    </citation>
    <scope>NUCLEOTIDE SEQUENCE [LARGE SCALE GENOMIC DNA]</scope>
    <source>
        <strain evidence="4">IPPAS B-1220</strain>
    </source>
</reference>
<keyword evidence="2" id="KW-0408">Iron</keyword>
<dbReference type="OrthoDB" id="465045at2"/>
<dbReference type="EMBL" id="MJGC01000010">
    <property type="protein sequence ID" value="OEJ77202.1"/>
    <property type="molecule type" value="Genomic_DNA"/>
</dbReference>
<comment type="caution">
    <text evidence="4">The sequence shown here is derived from an EMBL/GenBank/DDBJ whole genome shotgun (WGS) entry which is preliminary data.</text>
</comment>
<dbReference type="InterPro" id="IPR036249">
    <property type="entry name" value="Thioredoxin-like_sf"/>
</dbReference>
<dbReference type="GO" id="GO:0051536">
    <property type="term" value="F:iron-sulfur cluster binding"/>
    <property type="evidence" value="ECO:0007669"/>
    <property type="project" value="UniProtKB-KW"/>
</dbReference>
<accession>A0A1E5QRC4</accession>
<dbReference type="CDD" id="cd02980">
    <property type="entry name" value="TRX_Fd_family"/>
    <property type="match status" value="1"/>
</dbReference>
<dbReference type="RefSeq" id="WP_069965198.1">
    <property type="nucleotide sequence ID" value="NZ_CM124774.1"/>
</dbReference>
<dbReference type="PANTHER" id="PTHR43578:SF3">
    <property type="entry name" value="NADH-QUINONE OXIDOREDUCTASE SUBUNIT F"/>
    <property type="match status" value="1"/>
</dbReference>
<dbReference type="PANTHER" id="PTHR43578">
    <property type="entry name" value="NADH-QUINONE OXIDOREDUCTASE SUBUNIT F"/>
    <property type="match status" value="1"/>
</dbReference>
<dbReference type="SUPFAM" id="SSF52833">
    <property type="entry name" value="Thioredoxin-like"/>
    <property type="match status" value="1"/>
</dbReference>
<keyword evidence="1" id="KW-0479">Metal-binding</keyword>
<dbReference type="STRING" id="1781255.BH720_00555"/>
<sequence length="201" mass="21804">MSQFTHTFGSYFLLEGRLAGFELKDNGEPRALRLVTSEGELTIKLKSDLRHQLSTSLVAGDWIQVLGQKKFKPKTGETQLKAKLVKTTAPSRLAAPATPVAPANPSKACILVCQKSDCCKKGAHQVTQAIESVLAQQGLDDRIQVKKTGCLKNCKAGPNVVVMPDKARYSRIRPQEVPTMVAKHFAPATSDEAVSNPLPAR</sequence>
<dbReference type="Pfam" id="PF01257">
    <property type="entry name" value="2Fe-2S_thioredx"/>
    <property type="match status" value="1"/>
</dbReference>
<protein>
    <recommendedName>
        <fullName evidence="5">(Fe-S)-binding protein</fullName>
    </recommendedName>
</protein>
<organism evidence="4">
    <name type="scientific">Desertifilum tharense IPPAS B-1220</name>
    <dbReference type="NCBI Taxonomy" id="1781255"/>
    <lineage>
        <taxon>Bacteria</taxon>
        <taxon>Bacillati</taxon>
        <taxon>Cyanobacteriota</taxon>
        <taxon>Cyanophyceae</taxon>
        <taxon>Desertifilales</taxon>
        <taxon>Desertifilaceae</taxon>
        <taxon>Desertifilum</taxon>
    </lineage>
</organism>
<dbReference type="AlphaFoldDB" id="A0A1E5QRC4"/>
<dbReference type="GO" id="GO:0046872">
    <property type="term" value="F:metal ion binding"/>
    <property type="evidence" value="ECO:0007669"/>
    <property type="project" value="UniProtKB-KW"/>
</dbReference>
<evidence type="ECO:0000256" key="1">
    <source>
        <dbReference type="ARBA" id="ARBA00022723"/>
    </source>
</evidence>
<evidence type="ECO:0008006" key="5">
    <source>
        <dbReference type="Google" id="ProtNLM"/>
    </source>
</evidence>
<evidence type="ECO:0000256" key="3">
    <source>
        <dbReference type="ARBA" id="ARBA00023014"/>
    </source>
</evidence>
<dbReference type="Gene3D" id="3.40.30.10">
    <property type="entry name" value="Glutaredoxin"/>
    <property type="match status" value="1"/>
</dbReference>
<gene>
    <name evidence="4" type="ORF">BH720_00555</name>
</gene>
<evidence type="ECO:0000313" key="4">
    <source>
        <dbReference type="EMBL" id="OEJ77202.1"/>
    </source>
</evidence>
<proteinExistence type="predicted"/>
<name>A0A1E5QRC4_9CYAN</name>
<evidence type="ECO:0000256" key="2">
    <source>
        <dbReference type="ARBA" id="ARBA00023004"/>
    </source>
</evidence>